<dbReference type="InterPro" id="IPR046231">
    <property type="entry name" value="DUF6264"/>
</dbReference>
<dbReference type="Proteomes" id="UP000016743">
    <property type="component" value="Chromosome"/>
</dbReference>
<evidence type="ECO:0000256" key="2">
    <source>
        <dbReference type="SAM" id="Phobius"/>
    </source>
</evidence>
<feature type="transmembrane region" description="Helical" evidence="2">
    <location>
        <begin position="136"/>
        <end position="163"/>
    </location>
</feature>
<organism evidence="3 4">
    <name type="scientific">Leifsonia xyli subsp. cynodontis DSM 46306</name>
    <dbReference type="NCBI Taxonomy" id="1389489"/>
    <lineage>
        <taxon>Bacteria</taxon>
        <taxon>Bacillati</taxon>
        <taxon>Actinomycetota</taxon>
        <taxon>Actinomycetes</taxon>
        <taxon>Micrococcales</taxon>
        <taxon>Microbacteriaceae</taxon>
        <taxon>Leifsonia</taxon>
    </lineage>
</organism>
<dbReference type="AlphaFoldDB" id="U3P802"/>
<dbReference type="PATRIC" id="fig|1389489.3.peg.1844"/>
<reference evidence="3 4" key="1">
    <citation type="journal article" date="2013" name="Genome Announc.">
        <title>Complete Genome Sequence of Leifsonia xyli subsp. cynodontis Strain DSM46306, a Gram-Positive Bacterial Pathogen of Grasses.</title>
        <authorList>
            <person name="Monteiro-Vitorello C.B."/>
            <person name="Zerillo M.M."/>
            <person name="Van Sluys M.A."/>
            <person name="Camargo L.E."/>
            <person name="Kitajima J.P."/>
        </authorList>
    </citation>
    <scope>NUCLEOTIDE SEQUENCE [LARGE SCALE GENOMIC DNA]</scope>
    <source>
        <strain evidence="3 4">DSM 46306</strain>
    </source>
</reference>
<sequence length="214" mass="22708">MAEEEQQPDERPRPKFGELAPPGWSWSPPEDVGRLDTARRSPAASESLDADVYENGQPGAPARTEDHRAEPPERRSPYSPPPQADAPRWNLAATIALLIVGLVGMISSIGTLQALPSSIRLLHTTQQLGDFHPADSVGALIATGSIVMAGLWFLSAGLSVWLLLRKRLAFYPPIVAGVVTLIALFVIAGAVIATDPALLDYGRVTPGPAGTPTP</sequence>
<dbReference type="RefSeq" id="WP_021755422.1">
    <property type="nucleotide sequence ID" value="NC_022438.1"/>
</dbReference>
<dbReference type="KEGG" id="lxy:O159_19170"/>
<evidence type="ECO:0000313" key="3">
    <source>
        <dbReference type="EMBL" id="AGW41936.1"/>
    </source>
</evidence>
<dbReference type="STRING" id="1389489.O159_19170"/>
<dbReference type="EMBL" id="CP006734">
    <property type="protein sequence ID" value="AGW41936.1"/>
    <property type="molecule type" value="Genomic_DNA"/>
</dbReference>
<feature type="transmembrane region" description="Helical" evidence="2">
    <location>
        <begin position="91"/>
        <end position="116"/>
    </location>
</feature>
<dbReference type="OrthoDB" id="5125658at2"/>
<keyword evidence="2" id="KW-0812">Transmembrane</keyword>
<feature type="region of interest" description="Disordered" evidence="1">
    <location>
        <begin position="1"/>
        <end position="84"/>
    </location>
</feature>
<name>U3P802_LEIXC</name>
<keyword evidence="4" id="KW-1185">Reference proteome</keyword>
<keyword evidence="2" id="KW-0472">Membrane</keyword>
<dbReference type="HOGENOM" id="CLU_1265643_0_0_11"/>
<proteinExistence type="predicted"/>
<gene>
    <name evidence="3" type="ORF">O159_19170</name>
</gene>
<protein>
    <submittedName>
        <fullName evidence="3">Uncharacterized protein</fullName>
    </submittedName>
</protein>
<dbReference type="eggNOG" id="ENOG50329TV">
    <property type="taxonomic scope" value="Bacteria"/>
</dbReference>
<feature type="compositionally biased region" description="Basic and acidic residues" evidence="1">
    <location>
        <begin position="63"/>
        <end position="76"/>
    </location>
</feature>
<accession>U3P802</accession>
<evidence type="ECO:0000313" key="4">
    <source>
        <dbReference type="Proteomes" id="UP000016743"/>
    </source>
</evidence>
<keyword evidence="2" id="KW-1133">Transmembrane helix</keyword>
<feature type="transmembrane region" description="Helical" evidence="2">
    <location>
        <begin position="170"/>
        <end position="193"/>
    </location>
</feature>
<evidence type="ECO:0000256" key="1">
    <source>
        <dbReference type="SAM" id="MobiDB-lite"/>
    </source>
</evidence>
<dbReference type="Pfam" id="PF19779">
    <property type="entry name" value="DUF6264"/>
    <property type="match status" value="1"/>
</dbReference>